<organism evidence="1 2">
    <name type="scientific">Tissierella carlieri</name>
    <dbReference type="NCBI Taxonomy" id="689904"/>
    <lineage>
        <taxon>Bacteria</taxon>
        <taxon>Bacillati</taxon>
        <taxon>Bacillota</taxon>
        <taxon>Tissierellia</taxon>
        <taxon>Tissierellales</taxon>
        <taxon>Tissierellaceae</taxon>
        <taxon>Tissierella</taxon>
    </lineage>
</organism>
<dbReference type="Proteomes" id="UP001524478">
    <property type="component" value="Unassembled WGS sequence"/>
</dbReference>
<evidence type="ECO:0000313" key="1">
    <source>
        <dbReference type="EMBL" id="MCQ4925011.1"/>
    </source>
</evidence>
<reference evidence="1 2" key="1">
    <citation type="submission" date="2022-06" db="EMBL/GenBank/DDBJ databases">
        <title>Isolation of gut microbiota from human fecal samples.</title>
        <authorList>
            <person name="Pamer E.G."/>
            <person name="Barat B."/>
            <person name="Waligurski E."/>
            <person name="Medina S."/>
            <person name="Paddock L."/>
            <person name="Mostad J."/>
        </authorList>
    </citation>
    <scope>NUCLEOTIDE SEQUENCE [LARGE SCALE GENOMIC DNA]</scope>
    <source>
        <strain evidence="1 2">DFI.7.95</strain>
    </source>
</reference>
<keyword evidence="2" id="KW-1185">Reference proteome</keyword>
<gene>
    <name evidence="1" type="ORF">NE686_18060</name>
</gene>
<dbReference type="EMBL" id="JANGAC010000017">
    <property type="protein sequence ID" value="MCQ4925011.1"/>
    <property type="molecule type" value="Genomic_DNA"/>
</dbReference>
<name>A0ABT1SEV2_9FIRM</name>
<sequence length="99" mass="11514">MDFKETLDEMREVIKNKFVDSLYPSYLVEKFDLTIMESLEICVTLKNEGLVLPMYEVRCPRCSKVLYRSQKLRNIKDIGNCGSCNKNNVDLPVLSFVLQ</sequence>
<comment type="caution">
    <text evidence="1">The sequence shown here is derived from an EMBL/GenBank/DDBJ whole genome shotgun (WGS) entry which is preliminary data.</text>
</comment>
<accession>A0ABT1SEV2</accession>
<proteinExistence type="predicted"/>
<evidence type="ECO:0000313" key="2">
    <source>
        <dbReference type="Proteomes" id="UP001524478"/>
    </source>
</evidence>
<protein>
    <submittedName>
        <fullName evidence="1">Uncharacterized protein</fullName>
    </submittedName>
</protein>